<dbReference type="SUPFAM" id="SSF46689">
    <property type="entry name" value="Homeodomain-like"/>
    <property type="match status" value="1"/>
</dbReference>
<keyword evidence="10" id="KW-1185">Reference proteome</keyword>
<feature type="compositionally biased region" description="Low complexity" evidence="7">
    <location>
        <begin position="526"/>
        <end position="545"/>
    </location>
</feature>
<dbReference type="GO" id="GO:0005634">
    <property type="term" value="C:nucleus"/>
    <property type="evidence" value="ECO:0007669"/>
    <property type="project" value="UniProtKB-SubCell"/>
</dbReference>
<dbReference type="PROSITE" id="PS50071">
    <property type="entry name" value="HOMEOBOX_2"/>
    <property type="match status" value="1"/>
</dbReference>
<feature type="domain" description="Homeobox" evidence="8">
    <location>
        <begin position="7"/>
        <end position="67"/>
    </location>
</feature>
<dbReference type="GO" id="GO:0000981">
    <property type="term" value="F:DNA-binding transcription factor activity, RNA polymerase II-specific"/>
    <property type="evidence" value="ECO:0007669"/>
    <property type="project" value="InterPro"/>
</dbReference>
<feature type="region of interest" description="Disordered" evidence="7">
    <location>
        <begin position="138"/>
        <end position="189"/>
    </location>
</feature>
<sequence length="640" mass="70143">EFVAENGLPRRLRTAYTNTQLLELEKEFHFNKYLCRPRRIEIAASLDLTERQVKVWFQNRRMKHKRQTLSKTDDDESGKDDLKDSNSKKSCQGCELPSDDIPDSTSSSRGMNNNTPNAGKLRHRKTYRKEMKLMRFFPDTLTPAMTPNSTVELSTPSGGGGGGSSSGGTNAVSADSSVASTGSLDDEEEIHAKVKKKSDVQTIKKESVSSTKIITSNPFKNYDTTTFSKENGPIPGAPSTSIPIPNSPVSTSAISPSSNSNSTNNNNNSNNLQSYYNHPSPYGMVKHKLPHGPVIGHESEGSPTATGPAGGGMYYNSKQQEYFGKTGDGSGHYQPPYQHHYQKAIIPPGSGFGGPQHSLNDAYVPSAQKLDFNPTINLKSFSNKSVVQEAAPKLQHQQQPITEASFHHQNQPYYNSCDTGLNNVGQYGPGGQQYYPNDYDPQHEFGAAGGGYYEPTKSGQGHYYDGMGSYHHGTLPGSNNMEYQSNTTYAGIGSSVPGGLGSESCETFPFHQASPVASAYYEQHSHQQQQHHQQQQQHPQHPFQQQNNQQLHVFHHQQQQSLPNNAAGVGINSAVIRTANHISSHHEMNAADLCTFNGTNNNGNQAKPTAMVNLDNSNSSDFNFLSNLANDFAPEYYQLS</sequence>
<dbReference type="InterPro" id="IPR009057">
    <property type="entry name" value="Homeodomain-like_sf"/>
</dbReference>
<comment type="subcellular location">
    <subcellularLocation>
        <location evidence="1 5 6">Nucleus</location>
    </subcellularLocation>
</comment>
<evidence type="ECO:0000256" key="7">
    <source>
        <dbReference type="SAM" id="MobiDB-lite"/>
    </source>
</evidence>
<dbReference type="PRINTS" id="PR00024">
    <property type="entry name" value="HOMEOBOX"/>
</dbReference>
<dbReference type="InterPro" id="IPR001356">
    <property type="entry name" value="HD"/>
</dbReference>
<keyword evidence="4 5" id="KW-0539">Nucleus</keyword>
<evidence type="ECO:0000256" key="6">
    <source>
        <dbReference type="RuleBase" id="RU000682"/>
    </source>
</evidence>
<evidence type="ECO:0000256" key="3">
    <source>
        <dbReference type="ARBA" id="ARBA00023155"/>
    </source>
</evidence>
<evidence type="ECO:0000256" key="5">
    <source>
        <dbReference type="PROSITE-ProRule" id="PRU00108"/>
    </source>
</evidence>
<reference evidence="10" key="1">
    <citation type="submission" date="2013-03" db="EMBL/GenBank/DDBJ databases">
        <title>The Genome Sequence of Anopheles dirus WRAIR2.</title>
        <authorList>
            <consortium name="The Broad Institute Genomics Platform"/>
            <person name="Neafsey D.E."/>
            <person name="Walton C."/>
            <person name="Walker B."/>
            <person name="Young S.K."/>
            <person name="Zeng Q."/>
            <person name="Gargeya S."/>
            <person name="Fitzgerald M."/>
            <person name="Haas B."/>
            <person name="Abouelleil A."/>
            <person name="Allen A.W."/>
            <person name="Alvarado L."/>
            <person name="Arachchi H.M."/>
            <person name="Berlin A.M."/>
            <person name="Chapman S.B."/>
            <person name="Gainer-Dewar J."/>
            <person name="Goldberg J."/>
            <person name="Griggs A."/>
            <person name="Gujja S."/>
            <person name="Hansen M."/>
            <person name="Howarth C."/>
            <person name="Imamovic A."/>
            <person name="Ireland A."/>
            <person name="Larimer J."/>
            <person name="McCowan C."/>
            <person name="Murphy C."/>
            <person name="Pearson M."/>
            <person name="Poon T.W."/>
            <person name="Priest M."/>
            <person name="Roberts A."/>
            <person name="Saif S."/>
            <person name="Shea T."/>
            <person name="Sisk P."/>
            <person name="Sykes S."/>
            <person name="Wortman J."/>
            <person name="Nusbaum C."/>
            <person name="Birren B."/>
        </authorList>
    </citation>
    <scope>NUCLEOTIDE SEQUENCE [LARGE SCALE GENOMIC DNA]</scope>
    <source>
        <strain evidence="10">WRAIR2</strain>
    </source>
</reference>
<feature type="compositionally biased region" description="Gly residues" evidence="7">
    <location>
        <begin position="157"/>
        <end position="166"/>
    </location>
</feature>
<dbReference type="CDD" id="cd00086">
    <property type="entry name" value="homeodomain"/>
    <property type="match status" value="1"/>
</dbReference>
<dbReference type="Pfam" id="PF00046">
    <property type="entry name" value="Homeodomain"/>
    <property type="match status" value="1"/>
</dbReference>
<name>A0A182NN47_9DIPT</name>
<dbReference type="FunFam" id="1.10.10.60:FF:000176">
    <property type="entry name" value="pancreas/duodenum homeobox protein 1"/>
    <property type="match status" value="1"/>
</dbReference>
<dbReference type="PANTHER" id="PTHR24333">
    <property type="entry name" value="HOMEO BOX HB9 LIKE A-RELATED"/>
    <property type="match status" value="1"/>
</dbReference>
<evidence type="ECO:0000256" key="1">
    <source>
        <dbReference type="ARBA" id="ARBA00004123"/>
    </source>
</evidence>
<feature type="compositionally biased region" description="Polar residues" evidence="7">
    <location>
        <begin position="169"/>
        <end position="183"/>
    </location>
</feature>
<dbReference type="InterPro" id="IPR050848">
    <property type="entry name" value="Homeobox_TF"/>
</dbReference>
<dbReference type="VEuPathDB" id="VectorBase:ADIR009082"/>
<feature type="region of interest" description="Disordered" evidence="7">
    <location>
        <begin position="216"/>
        <end position="280"/>
    </location>
</feature>
<dbReference type="EnsemblMetazoa" id="ADIR009082-RA">
    <property type="protein sequence ID" value="ADIR009082-PA"/>
    <property type="gene ID" value="ADIR009082"/>
</dbReference>
<dbReference type="Gene3D" id="1.10.10.60">
    <property type="entry name" value="Homeodomain-like"/>
    <property type="match status" value="1"/>
</dbReference>
<evidence type="ECO:0000313" key="10">
    <source>
        <dbReference type="Proteomes" id="UP000075884"/>
    </source>
</evidence>
<feature type="region of interest" description="Disordered" evidence="7">
    <location>
        <begin position="520"/>
        <end position="545"/>
    </location>
</feature>
<feature type="DNA-binding region" description="Homeobox" evidence="5">
    <location>
        <begin position="9"/>
        <end position="68"/>
    </location>
</feature>
<reference evidence="9" key="2">
    <citation type="submission" date="2020-05" db="UniProtKB">
        <authorList>
            <consortium name="EnsemblMetazoa"/>
        </authorList>
    </citation>
    <scope>IDENTIFICATION</scope>
    <source>
        <strain evidence="9">WRAIR2</strain>
    </source>
</reference>
<dbReference type="InterPro" id="IPR017970">
    <property type="entry name" value="Homeobox_CS"/>
</dbReference>
<feature type="region of interest" description="Disordered" evidence="7">
    <location>
        <begin position="62"/>
        <end position="124"/>
    </location>
</feature>
<evidence type="ECO:0000259" key="8">
    <source>
        <dbReference type="PROSITE" id="PS50071"/>
    </source>
</evidence>
<evidence type="ECO:0000313" key="9">
    <source>
        <dbReference type="EnsemblMetazoa" id="ADIR009082-PA"/>
    </source>
</evidence>
<dbReference type="Proteomes" id="UP000075884">
    <property type="component" value="Unassembled WGS sequence"/>
</dbReference>
<keyword evidence="3 5" id="KW-0371">Homeobox</keyword>
<dbReference type="GO" id="GO:0003677">
    <property type="term" value="F:DNA binding"/>
    <property type="evidence" value="ECO:0007669"/>
    <property type="project" value="UniProtKB-UniRule"/>
</dbReference>
<dbReference type="InterPro" id="IPR020479">
    <property type="entry name" value="HD_metazoa"/>
</dbReference>
<dbReference type="SMART" id="SM00389">
    <property type="entry name" value="HOX"/>
    <property type="match status" value="1"/>
</dbReference>
<organism evidence="9 10">
    <name type="scientific">Anopheles dirus</name>
    <dbReference type="NCBI Taxonomy" id="7168"/>
    <lineage>
        <taxon>Eukaryota</taxon>
        <taxon>Metazoa</taxon>
        <taxon>Ecdysozoa</taxon>
        <taxon>Arthropoda</taxon>
        <taxon>Hexapoda</taxon>
        <taxon>Insecta</taxon>
        <taxon>Pterygota</taxon>
        <taxon>Neoptera</taxon>
        <taxon>Endopterygota</taxon>
        <taxon>Diptera</taxon>
        <taxon>Nematocera</taxon>
        <taxon>Culicoidea</taxon>
        <taxon>Culicidae</taxon>
        <taxon>Anophelinae</taxon>
        <taxon>Anopheles</taxon>
    </lineage>
</organism>
<dbReference type="PANTHER" id="PTHR24333:SF13">
    <property type="entry name" value="HOMEOBOX DOMAIN-CONTAINING PROTEIN"/>
    <property type="match status" value="1"/>
</dbReference>
<feature type="compositionally biased region" description="Polar residues" evidence="7">
    <location>
        <begin position="143"/>
        <end position="156"/>
    </location>
</feature>
<accession>A0A182NN47</accession>
<feature type="compositionally biased region" description="Low complexity" evidence="7">
    <location>
        <begin position="247"/>
        <end position="271"/>
    </location>
</feature>
<feature type="compositionally biased region" description="Polar residues" evidence="7">
    <location>
        <begin position="216"/>
        <end position="229"/>
    </location>
</feature>
<dbReference type="PROSITE" id="PS00027">
    <property type="entry name" value="HOMEOBOX_1"/>
    <property type="match status" value="1"/>
</dbReference>
<dbReference type="GO" id="GO:0048513">
    <property type="term" value="P:animal organ development"/>
    <property type="evidence" value="ECO:0007669"/>
    <property type="project" value="UniProtKB-ARBA"/>
</dbReference>
<proteinExistence type="predicted"/>
<protein>
    <recommendedName>
        <fullName evidence="8">Homeobox domain-containing protein</fullName>
    </recommendedName>
</protein>
<keyword evidence="2 5" id="KW-0238">DNA-binding</keyword>
<dbReference type="AlphaFoldDB" id="A0A182NN47"/>
<evidence type="ECO:0000256" key="2">
    <source>
        <dbReference type="ARBA" id="ARBA00023125"/>
    </source>
</evidence>
<evidence type="ECO:0000256" key="4">
    <source>
        <dbReference type="ARBA" id="ARBA00023242"/>
    </source>
</evidence>
<dbReference type="STRING" id="7168.A0A182NN47"/>